<dbReference type="SUPFAM" id="SSF50129">
    <property type="entry name" value="GroES-like"/>
    <property type="match status" value="1"/>
</dbReference>
<proteinExistence type="predicted"/>
<dbReference type="PANTHER" id="PTHR48106">
    <property type="entry name" value="QUINONE OXIDOREDUCTASE PIG3-RELATED"/>
    <property type="match status" value="1"/>
</dbReference>
<dbReference type="CDD" id="cd08268">
    <property type="entry name" value="MDR2"/>
    <property type="match status" value="1"/>
</dbReference>
<dbReference type="SMART" id="SM00829">
    <property type="entry name" value="PKS_ER"/>
    <property type="match status" value="1"/>
</dbReference>
<dbReference type="Pfam" id="PF08240">
    <property type="entry name" value="ADH_N"/>
    <property type="match status" value="1"/>
</dbReference>
<dbReference type="Proteomes" id="UP001500016">
    <property type="component" value="Unassembled WGS sequence"/>
</dbReference>
<dbReference type="EMBL" id="BAAAPE010000007">
    <property type="protein sequence ID" value="GAA2076357.1"/>
    <property type="molecule type" value="Genomic_DNA"/>
</dbReference>
<evidence type="ECO:0000259" key="3">
    <source>
        <dbReference type="SMART" id="SM00829"/>
    </source>
</evidence>
<dbReference type="SUPFAM" id="SSF51735">
    <property type="entry name" value="NAD(P)-binding Rossmann-fold domains"/>
    <property type="match status" value="1"/>
</dbReference>
<keyword evidence="1" id="KW-0521">NADP</keyword>
<keyword evidence="2" id="KW-0560">Oxidoreductase</keyword>
<dbReference type="PANTHER" id="PTHR48106:SF5">
    <property type="entry name" value="ZINC-CONTAINING ALCOHOL DEHYDROGENASE"/>
    <property type="match status" value="1"/>
</dbReference>
<evidence type="ECO:0000313" key="4">
    <source>
        <dbReference type="EMBL" id="GAA2076357.1"/>
    </source>
</evidence>
<organism evidence="4 5">
    <name type="scientific">Streptomyces albiaxialis</name>
    <dbReference type="NCBI Taxonomy" id="329523"/>
    <lineage>
        <taxon>Bacteria</taxon>
        <taxon>Bacillati</taxon>
        <taxon>Actinomycetota</taxon>
        <taxon>Actinomycetes</taxon>
        <taxon>Kitasatosporales</taxon>
        <taxon>Streptomycetaceae</taxon>
        <taxon>Streptomyces</taxon>
    </lineage>
</organism>
<evidence type="ECO:0000256" key="2">
    <source>
        <dbReference type="ARBA" id="ARBA00023002"/>
    </source>
</evidence>
<protein>
    <submittedName>
        <fullName evidence="4">Zinc-dependent alcohol dehydrogenase family protein</fullName>
    </submittedName>
</protein>
<gene>
    <name evidence="4" type="ORF">GCM10009801_31780</name>
</gene>
<dbReference type="InterPro" id="IPR011032">
    <property type="entry name" value="GroES-like_sf"/>
</dbReference>
<dbReference type="InterPro" id="IPR013149">
    <property type="entry name" value="ADH-like_C"/>
</dbReference>
<dbReference type="RefSeq" id="WP_344528334.1">
    <property type="nucleotide sequence ID" value="NZ_BAAAPE010000007.1"/>
</dbReference>
<dbReference type="Pfam" id="PF00107">
    <property type="entry name" value="ADH_zinc_N"/>
    <property type="match status" value="1"/>
</dbReference>
<dbReference type="InterPro" id="IPR020843">
    <property type="entry name" value="ER"/>
</dbReference>
<sequence>MTTTNARAVLFDETGGPEVLRTAEVPLAPTGPGEVRLRIDAIGLNRAEALFRAGAYYYPPALPGSRLGYEAAGVVEETGPGVTGLAPGDPVMTGPGIEMSAQGVYADRVVLPAGAVVRRPSATDAVTGAAVWLAYTTAYGGLLETGGLRAGDHVVITAASSGVGIAALQTAARVGAVPVAVTRTAAKREALLAAGAAHVLVSEEDKDVPGAVRELTGGGGAELIFDSVGGPGLTELASAAVTAGTVVLYGWLSGEPTTVPPNWPLTVHGYANQHLAASPGMLRRANRFLDTGLRDGTLAPVIGEVLHGLDRMPDAHRLMESNAHIGKIVVTVDH</sequence>
<dbReference type="InterPro" id="IPR036291">
    <property type="entry name" value="NAD(P)-bd_dom_sf"/>
</dbReference>
<keyword evidence="5" id="KW-1185">Reference proteome</keyword>
<dbReference type="Gene3D" id="3.40.50.720">
    <property type="entry name" value="NAD(P)-binding Rossmann-like Domain"/>
    <property type="match status" value="1"/>
</dbReference>
<name>A0ABN2VZF9_9ACTN</name>
<evidence type="ECO:0000313" key="5">
    <source>
        <dbReference type="Proteomes" id="UP001500016"/>
    </source>
</evidence>
<reference evidence="4 5" key="1">
    <citation type="journal article" date="2019" name="Int. J. Syst. Evol. Microbiol.">
        <title>The Global Catalogue of Microorganisms (GCM) 10K type strain sequencing project: providing services to taxonomists for standard genome sequencing and annotation.</title>
        <authorList>
            <consortium name="The Broad Institute Genomics Platform"/>
            <consortium name="The Broad Institute Genome Sequencing Center for Infectious Disease"/>
            <person name="Wu L."/>
            <person name="Ma J."/>
        </authorList>
    </citation>
    <scope>NUCLEOTIDE SEQUENCE [LARGE SCALE GENOMIC DNA]</scope>
    <source>
        <strain evidence="4 5">JCM 15478</strain>
    </source>
</reference>
<dbReference type="Gene3D" id="3.90.180.10">
    <property type="entry name" value="Medium-chain alcohol dehydrogenases, catalytic domain"/>
    <property type="match status" value="1"/>
</dbReference>
<feature type="domain" description="Enoyl reductase (ER)" evidence="3">
    <location>
        <begin position="15"/>
        <end position="330"/>
    </location>
</feature>
<accession>A0ABN2VZF9</accession>
<dbReference type="InterPro" id="IPR013154">
    <property type="entry name" value="ADH-like_N"/>
</dbReference>
<evidence type="ECO:0000256" key="1">
    <source>
        <dbReference type="ARBA" id="ARBA00022857"/>
    </source>
</evidence>
<comment type="caution">
    <text evidence="4">The sequence shown here is derived from an EMBL/GenBank/DDBJ whole genome shotgun (WGS) entry which is preliminary data.</text>
</comment>